<gene>
    <name evidence="1" type="primary">F8M21_210</name>
</gene>
<accession>Q9LXF0</accession>
<dbReference type="EMBL" id="AL353993">
    <property type="protein sequence ID" value="CAB89342.1"/>
    <property type="molecule type" value="Genomic_DNA"/>
</dbReference>
<dbReference type="PIR" id="T49967">
    <property type="entry name" value="T49967"/>
</dbReference>
<name>Q9LXF0_ARATH</name>
<reference key="1">
    <citation type="journal article" date="2000" name="Nature">
        <title>Sequence and analysis of chromosome 5 of the plant Arabidopsis thaliana.</title>
        <authorList>
            <consortium name="Kazusa DNA Research Institute"/>
            <consortium name="Cold Spring Harbor and Washington University in St Louis Sequencing Consortium"/>
            <consortium name="European Union Arabidopsis Genome Sequencing Consortium"/>
            <person name="Tabata S."/>
            <person name="Kaneko T."/>
            <person name="Nakamura Y."/>
            <person name="Kotani H."/>
            <person name="Kato T."/>
            <person name="Asamizu E."/>
            <person name="Miyajima N."/>
            <person name="Sasamoto S."/>
            <person name="Kimura T."/>
            <person name="Hosouchi T."/>
            <person name="Kawashima K."/>
            <person name="Kohara M."/>
            <person name="Matsumoto M."/>
            <person name="Matsuno A."/>
            <person name="Muraki A."/>
            <person name="Nakayama S."/>
            <person name="Nakazaki N."/>
            <person name="Naruo K."/>
            <person name="Okumura S."/>
            <person name="Shinpo S."/>
            <person name="Takeuchi C."/>
            <person name="Wada T."/>
            <person name="Watanabe A."/>
            <person name="Yamada M."/>
            <person name="Yasuda M."/>
            <person name="Sato S."/>
            <person name="de la Bastide M."/>
            <person name="Huang E."/>
            <person name="Spiegel L."/>
            <person name="Gnoj L."/>
            <person name="O'Shaughnessy A."/>
            <person name="Preston R."/>
            <person name="Habermann K."/>
            <person name="Murray J."/>
            <person name="Johnson D."/>
            <person name="Rohlfing T."/>
            <person name="Nelson J."/>
            <person name="Stoneking T."/>
            <person name="Pepin K."/>
            <person name="Spieth J."/>
            <person name="Sekhon M."/>
            <person name="Armstrong J."/>
            <person name="Becker M."/>
            <person name="Belter E."/>
            <person name="Cordum H."/>
            <person name="Cordes M."/>
            <person name="Courtney L."/>
            <person name="Courtney W."/>
            <person name="Dante M."/>
            <person name="Du H."/>
            <person name="Edwards J."/>
            <person name="Fryman J."/>
            <person name="Haakensen B."/>
            <person name="Lamar E."/>
            <person name="Latreille P."/>
            <person name="Leonard S."/>
            <person name="Meyer R."/>
            <person name="Mulvaney E."/>
            <person name="Ozersky P."/>
            <person name="Riley A."/>
            <person name="Strowmatt C."/>
            <person name="Wagner-McPherson C."/>
            <person name="Wollam A."/>
            <person name="Yoakum M."/>
            <person name="Bell M."/>
            <person name="Dedhia N."/>
            <person name="Parnell L."/>
            <person name="Shah R."/>
            <person name="Rodriguez M."/>
            <person name="See L.H."/>
            <person name="Vil D."/>
            <person name="Baker J."/>
            <person name="Kirchoff K."/>
            <person name="Toth K."/>
            <person name="King L."/>
            <person name="Bahret A."/>
            <person name="Miller B."/>
            <person name="Marra M."/>
            <person name="Martienssen R."/>
            <person name="McCombie W.R."/>
            <person name="Wilson R.K."/>
            <person name="Murphy G."/>
            <person name="Bancroft I."/>
            <person name="Volckaert G."/>
            <person name="Wambutt R."/>
            <person name="Dusterhoft A."/>
            <person name="Stiekema W."/>
            <person name="Pohl T."/>
            <person name="Entian K.D."/>
            <person name="Terryn N."/>
            <person name="Hartley N."/>
            <person name="Bent E."/>
            <person name="Johnson S."/>
            <person name="Langham S.A."/>
            <person name="McCullagh B."/>
            <person name="Robben J."/>
            <person name="Grymonprez B."/>
            <person name="Zimmermann W."/>
            <person name="Ramsperger U."/>
            <person name="Wedler H."/>
            <person name="Balke K."/>
            <person name="Wedler E."/>
            <person name="Peters S."/>
            <person name="van Staveren M."/>
            <person name="Dirkse W."/>
            <person name="Mooijman P."/>
            <person name="Lankhorst R.K."/>
            <person name="Weitzenegger T."/>
            <person name="Bothe G."/>
            <person name="Rose M."/>
            <person name="Hauf J."/>
            <person name="Berneiser S."/>
            <person name="Hempel S."/>
            <person name="Feldpausch M."/>
            <person name="Lamberth S."/>
            <person name="Villarroel R."/>
            <person name="Gielen J."/>
            <person name="Ardiles W."/>
            <person name="Bents O."/>
            <person name="Lemcke K."/>
            <person name="Kolesov G."/>
            <person name="Mayer K."/>
            <person name="Rudd S."/>
            <person name="Schoof H."/>
            <person name="Schueller C."/>
            <person name="Zaccaria P."/>
            <person name="Mewes H.W."/>
            <person name="Bevan M."/>
            <person name="Fransz P."/>
        </authorList>
    </citation>
    <scope>NUCLEOTIDE SEQUENCE [LARGE SCALE GENOMIC DNA]</scope>
    <source>
        <strain>cv. Columbia</strain>
    </source>
</reference>
<proteinExistence type="predicted"/>
<evidence type="ECO:0000313" key="1">
    <source>
        <dbReference type="EMBL" id="CAB89342.1"/>
    </source>
</evidence>
<protein>
    <submittedName>
        <fullName evidence="1">Uncharacterized protein F8M21_210</fullName>
    </submittedName>
</protein>
<dbReference type="AlphaFoldDB" id="Q9LXF0"/>
<reference evidence="1" key="3">
    <citation type="submission" date="2000-04" db="EMBL/GenBank/DDBJ databases">
        <authorList>
            <person name="EU Arabidopsis sequencing project"/>
        </authorList>
    </citation>
    <scope>NUCLEOTIDE SEQUENCE</scope>
</reference>
<dbReference type="PANTHER" id="PTHR36028">
    <property type="entry name" value="OSJNBB0050O03.8 PROTEIN"/>
    <property type="match status" value="1"/>
</dbReference>
<sequence length="75" mass="7948">MTLPPGLYSGTSSLALVARASAFGLGLVYGNMKLKVLKPPLIIKPLFFLYNKMPKAGGDVSPVSLISSFMIHPLA</sequence>
<reference evidence="1" key="2">
    <citation type="submission" date="2000-04" db="EMBL/GenBank/DDBJ databases">
        <authorList>
            <person name="Bevan M."/>
            <person name="Murphy G."/>
            <person name="Ridley P."/>
            <person name="Hudson S."/>
            <person name="Bancroft I."/>
            <person name="Mewes H.W."/>
            <person name="Rudd S."/>
            <person name="Lemcke K."/>
            <person name="Mayer K.F.X."/>
        </authorList>
    </citation>
    <scope>NUCLEOTIDE SEQUENCE</scope>
</reference>
<organism evidence="1">
    <name type="scientific">Arabidopsis thaliana</name>
    <name type="common">Mouse-ear cress</name>
    <dbReference type="NCBI Taxonomy" id="3702"/>
    <lineage>
        <taxon>Eukaryota</taxon>
        <taxon>Viridiplantae</taxon>
        <taxon>Streptophyta</taxon>
        <taxon>Embryophyta</taxon>
        <taxon>Tracheophyta</taxon>
        <taxon>Spermatophyta</taxon>
        <taxon>Magnoliopsida</taxon>
        <taxon>eudicotyledons</taxon>
        <taxon>Gunneridae</taxon>
        <taxon>Pentapetalae</taxon>
        <taxon>rosids</taxon>
        <taxon>malvids</taxon>
        <taxon>Brassicales</taxon>
        <taxon>Brassicaceae</taxon>
        <taxon>Camelineae</taxon>
        <taxon>Arabidopsis</taxon>
    </lineage>
</organism>
<dbReference type="PANTHER" id="PTHR36028:SF9">
    <property type="entry name" value="ATP SYNTHASE E CHAIN"/>
    <property type="match status" value="1"/>
</dbReference>